<proteinExistence type="inferred from homology"/>
<accession>A0ABY4WK62</accession>
<evidence type="ECO:0000313" key="12">
    <source>
        <dbReference type="Proteomes" id="UP001056500"/>
    </source>
</evidence>
<comment type="similarity">
    <text evidence="8">Belongs to the TRAP transporter small permease family.</text>
</comment>
<dbReference type="InterPro" id="IPR007387">
    <property type="entry name" value="TRAP_DctQ"/>
</dbReference>
<organism evidence="11 12">
    <name type="scientific">Brevibacillus ruminantium</name>
    <dbReference type="NCBI Taxonomy" id="2950604"/>
    <lineage>
        <taxon>Bacteria</taxon>
        <taxon>Bacillati</taxon>
        <taxon>Bacillota</taxon>
        <taxon>Bacilli</taxon>
        <taxon>Bacillales</taxon>
        <taxon>Paenibacillaceae</taxon>
        <taxon>Brevibacillus</taxon>
    </lineage>
</organism>
<dbReference type="RefSeq" id="WP_251874527.1">
    <property type="nucleotide sequence ID" value="NZ_CP098755.1"/>
</dbReference>
<keyword evidence="5 9" id="KW-0812">Transmembrane</keyword>
<evidence type="ECO:0000256" key="9">
    <source>
        <dbReference type="SAM" id="Phobius"/>
    </source>
</evidence>
<name>A0ABY4WK62_9BACL</name>
<evidence type="ECO:0000256" key="8">
    <source>
        <dbReference type="ARBA" id="ARBA00038436"/>
    </source>
</evidence>
<dbReference type="Pfam" id="PF04290">
    <property type="entry name" value="DctQ"/>
    <property type="match status" value="1"/>
</dbReference>
<gene>
    <name evidence="11" type="ORF">NDK47_09185</name>
</gene>
<keyword evidence="4" id="KW-0997">Cell inner membrane</keyword>
<keyword evidence="3" id="KW-1003">Cell membrane</keyword>
<feature type="transmembrane region" description="Helical" evidence="9">
    <location>
        <begin position="55"/>
        <end position="73"/>
    </location>
</feature>
<dbReference type="EMBL" id="CP098755">
    <property type="protein sequence ID" value="USG67428.1"/>
    <property type="molecule type" value="Genomic_DNA"/>
</dbReference>
<sequence>MQGIVKAIDGVNKILRYAIALLLAVMTALIVYQVLARLMSSYINMDIPRWTEEVARYGMIWLVLIGTALAVRYSALIGVEAIAERLPENLQKWLRIAVILVSMVFFLVLIVYGFQMLGHVGKQLSPGLKISMTVPYAALPVGGVFMFLNSIAVLIEVITGKMNREFFKGAE</sequence>
<dbReference type="Proteomes" id="UP001056500">
    <property type="component" value="Chromosome"/>
</dbReference>
<comment type="subcellular location">
    <subcellularLocation>
        <location evidence="1">Cell inner membrane</location>
        <topology evidence="1">Multi-pass membrane protein</topology>
    </subcellularLocation>
</comment>
<feature type="transmembrane region" description="Helical" evidence="9">
    <location>
        <begin position="14"/>
        <end position="35"/>
    </location>
</feature>
<protein>
    <submittedName>
        <fullName evidence="11">TRAP transporter small permease</fullName>
    </submittedName>
</protein>
<keyword evidence="2" id="KW-0813">Transport</keyword>
<evidence type="ECO:0000256" key="3">
    <source>
        <dbReference type="ARBA" id="ARBA00022475"/>
    </source>
</evidence>
<dbReference type="PANTHER" id="PTHR35011:SF11">
    <property type="entry name" value="TRAP TRANSPORTER SMALL PERMEASE PROTEIN"/>
    <property type="match status" value="1"/>
</dbReference>
<keyword evidence="6 9" id="KW-1133">Transmembrane helix</keyword>
<evidence type="ECO:0000256" key="6">
    <source>
        <dbReference type="ARBA" id="ARBA00022989"/>
    </source>
</evidence>
<dbReference type="PANTHER" id="PTHR35011">
    <property type="entry name" value="2,3-DIKETO-L-GULONATE TRAP TRANSPORTER SMALL PERMEASE PROTEIN YIAM"/>
    <property type="match status" value="1"/>
</dbReference>
<evidence type="ECO:0000256" key="4">
    <source>
        <dbReference type="ARBA" id="ARBA00022519"/>
    </source>
</evidence>
<feature type="transmembrane region" description="Helical" evidence="9">
    <location>
        <begin position="134"/>
        <end position="158"/>
    </location>
</feature>
<evidence type="ECO:0000256" key="5">
    <source>
        <dbReference type="ARBA" id="ARBA00022692"/>
    </source>
</evidence>
<keyword evidence="12" id="KW-1185">Reference proteome</keyword>
<evidence type="ECO:0000256" key="2">
    <source>
        <dbReference type="ARBA" id="ARBA00022448"/>
    </source>
</evidence>
<feature type="transmembrane region" description="Helical" evidence="9">
    <location>
        <begin position="93"/>
        <end position="114"/>
    </location>
</feature>
<evidence type="ECO:0000259" key="10">
    <source>
        <dbReference type="Pfam" id="PF04290"/>
    </source>
</evidence>
<evidence type="ECO:0000313" key="11">
    <source>
        <dbReference type="EMBL" id="USG67428.1"/>
    </source>
</evidence>
<evidence type="ECO:0000256" key="1">
    <source>
        <dbReference type="ARBA" id="ARBA00004429"/>
    </source>
</evidence>
<feature type="domain" description="Tripartite ATP-independent periplasmic transporters DctQ component" evidence="10">
    <location>
        <begin position="26"/>
        <end position="159"/>
    </location>
</feature>
<reference evidence="11" key="1">
    <citation type="submission" date="2022-06" db="EMBL/GenBank/DDBJ databases">
        <title>Genome sequencing of Brevibacillus sp. BB3-R1.</title>
        <authorList>
            <person name="Heo J."/>
            <person name="Lee D."/>
            <person name="Won M."/>
            <person name="Han B.-H."/>
            <person name="Hong S.-B."/>
            <person name="Kwon S.-W."/>
        </authorList>
    </citation>
    <scope>NUCLEOTIDE SEQUENCE</scope>
    <source>
        <strain evidence="11">BB3-R1</strain>
    </source>
</reference>
<evidence type="ECO:0000256" key="7">
    <source>
        <dbReference type="ARBA" id="ARBA00023136"/>
    </source>
</evidence>
<dbReference type="InterPro" id="IPR055348">
    <property type="entry name" value="DctQ"/>
</dbReference>
<keyword evidence="7 9" id="KW-0472">Membrane</keyword>